<proteinExistence type="predicted"/>
<evidence type="ECO:0000259" key="5">
    <source>
        <dbReference type="PROSITE" id="PS50977"/>
    </source>
</evidence>
<protein>
    <submittedName>
        <fullName evidence="6">TetR family transcriptional regulator</fullName>
    </submittedName>
</protein>
<feature type="DNA-binding region" description="H-T-H motif" evidence="4">
    <location>
        <begin position="32"/>
        <end position="51"/>
    </location>
</feature>
<dbReference type="RefSeq" id="WP_188804601.1">
    <property type="nucleotide sequence ID" value="NZ_BAAAOU010000001.1"/>
</dbReference>
<dbReference type="Gene3D" id="1.10.357.10">
    <property type="entry name" value="Tetracycline Repressor, domain 2"/>
    <property type="match status" value="1"/>
</dbReference>
<evidence type="ECO:0000256" key="3">
    <source>
        <dbReference type="ARBA" id="ARBA00023163"/>
    </source>
</evidence>
<keyword evidence="2 4" id="KW-0238">DNA-binding</keyword>
<dbReference type="PRINTS" id="PR00455">
    <property type="entry name" value="HTHTETR"/>
</dbReference>
<dbReference type="PANTHER" id="PTHR30055">
    <property type="entry name" value="HTH-TYPE TRANSCRIPTIONAL REGULATOR RUTR"/>
    <property type="match status" value="1"/>
</dbReference>
<evidence type="ECO:0000256" key="2">
    <source>
        <dbReference type="ARBA" id="ARBA00023125"/>
    </source>
</evidence>
<name>A0ABQ2LSL4_9MICC</name>
<dbReference type="EMBL" id="BMLQ01000002">
    <property type="protein sequence ID" value="GGO42622.1"/>
    <property type="molecule type" value="Genomic_DNA"/>
</dbReference>
<comment type="caution">
    <text evidence="6">The sequence shown here is derived from an EMBL/GenBank/DDBJ whole genome shotgun (WGS) entry which is preliminary data.</text>
</comment>
<evidence type="ECO:0000313" key="6">
    <source>
        <dbReference type="EMBL" id="GGO42622.1"/>
    </source>
</evidence>
<dbReference type="PROSITE" id="PS50977">
    <property type="entry name" value="HTH_TETR_2"/>
    <property type="match status" value="1"/>
</dbReference>
<dbReference type="InterPro" id="IPR009057">
    <property type="entry name" value="Homeodomain-like_sf"/>
</dbReference>
<dbReference type="SUPFAM" id="SSF46689">
    <property type="entry name" value="Homeodomain-like"/>
    <property type="match status" value="1"/>
</dbReference>
<dbReference type="InterPro" id="IPR041479">
    <property type="entry name" value="TetR_CgmR_C"/>
</dbReference>
<keyword evidence="1" id="KW-0805">Transcription regulation</keyword>
<dbReference type="Pfam" id="PF17937">
    <property type="entry name" value="TetR_C_28"/>
    <property type="match status" value="1"/>
</dbReference>
<organism evidence="6 7">
    <name type="scientific">Citricoccus zhacaiensis</name>
    <dbReference type="NCBI Taxonomy" id="489142"/>
    <lineage>
        <taxon>Bacteria</taxon>
        <taxon>Bacillati</taxon>
        <taxon>Actinomycetota</taxon>
        <taxon>Actinomycetes</taxon>
        <taxon>Micrococcales</taxon>
        <taxon>Micrococcaceae</taxon>
        <taxon>Citricoccus</taxon>
    </lineage>
</organism>
<sequence>MARTAGRDAEDTKRLILEAAAQLIGRRGTAVPVSDIAAAAGVSKGGLLYHFPSKEQLLNGLASSLMSQFRREVEQAAAEEDEQTPGRLTRAYIRVCFADARDLIGLRDYLSLAARLMFEPGPEELARQDARRWRAALFDDGIDPATVRMIIAAADGSNIAPLLGPVLNDSDRSALEADLIALTYAPTSRAT</sequence>
<feature type="domain" description="HTH tetR-type" evidence="5">
    <location>
        <begin position="10"/>
        <end position="69"/>
    </location>
</feature>
<accession>A0ABQ2LSL4</accession>
<evidence type="ECO:0000256" key="1">
    <source>
        <dbReference type="ARBA" id="ARBA00023015"/>
    </source>
</evidence>
<evidence type="ECO:0000256" key="4">
    <source>
        <dbReference type="PROSITE-ProRule" id="PRU00335"/>
    </source>
</evidence>
<dbReference type="InterPro" id="IPR050109">
    <property type="entry name" value="HTH-type_TetR-like_transc_reg"/>
</dbReference>
<dbReference type="PANTHER" id="PTHR30055:SF234">
    <property type="entry name" value="HTH-TYPE TRANSCRIPTIONAL REGULATOR BETI"/>
    <property type="match status" value="1"/>
</dbReference>
<keyword evidence="7" id="KW-1185">Reference proteome</keyword>
<gene>
    <name evidence="6" type="ORF">GCM10010977_08880</name>
</gene>
<reference evidence="7" key="1">
    <citation type="journal article" date="2019" name="Int. J. Syst. Evol. Microbiol.">
        <title>The Global Catalogue of Microorganisms (GCM) 10K type strain sequencing project: providing services to taxonomists for standard genome sequencing and annotation.</title>
        <authorList>
            <consortium name="The Broad Institute Genomics Platform"/>
            <consortium name="The Broad Institute Genome Sequencing Center for Infectious Disease"/>
            <person name="Wu L."/>
            <person name="Ma J."/>
        </authorList>
    </citation>
    <scope>NUCLEOTIDE SEQUENCE [LARGE SCALE GENOMIC DNA]</scope>
    <source>
        <strain evidence="7">CGMCC 1.7064</strain>
    </source>
</reference>
<dbReference type="Proteomes" id="UP000642509">
    <property type="component" value="Unassembled WGS sequence"/>
</dbReference>
<keyword evidence="3" id="KW-0804">Transcription</keyword>
<dbReference type="InterPro" id="IPR001647">
    <property type="entry name" value="HTH_TetR"/>
</dbReference>
<evidence type="ECO:0000313" key="7">
    <source>
        <dbReference type="Proteomes" id="UP000642509"/>
    </source>
</evidence>
<dbReference type="Pfam" id="PF00440">
    <property type="entry name" value="TetR_N"/>
    <property type="match status" value="1"/>
</dbReference>